<reference evidence="1" key="1">
    <citation type="submission" date="2016-02" db="EMBL/GenBank/DDBJ databases">
        <title>Draft Genome Sequence of Sporotomaculum syntrophicum Strain FB, a Syntrophic Benzoate Degrader.</title>
        <authorList>
            <person name="Nobu M.K."/>
            <person name="Narihiro T."/>
            <person name="Qiu Y.-L."/>
            <person name="Ohashi A."/>
            <person name="Liu W.-T."/>
            <person name="Yuji S."/>
        </authorList>
    </citation>
    <scope>NUCLEOTIDE SEQUENCE</scope>
    <source>
        <strain evidence="1">FB</strain>
    </source>
</reference>
<organism evidence="1 2">
    <name type="scientific">Sporotomaculum syntrophicum</name>
    <dbReference type="NCBI Taxonomy" id="182264"/>
    <lineage>
        <taxon>Bacteria</taxon>
        <taxon>Bacillati</taxon>
        <taxon>Bacillota</taxon>
        <taxon>Clostridia</taxon>
        <taxon>Eubacteriales</taxon>
        <taxon>Desulfallaceae</taxon>
        <taxon>Sporotomaculum</taxon>
    </lineage>
</organism>
<comment type="caution">
    <text evidence="1">The sequence shown here is derived from an EMBL/GenBank/DDBJ whole genome shotgun (WGS) entry which is preliminary data.</text>
</comment>
<evidence type="ECO:0000313" key="1">
    <source>
        <dbReference type="EMBL" id="KAF1085773.1"/>
    </source>
</evidence>
<dbReference type="EMBL" id="LSRS01000003">
    <property type="protein sequence ID" value="KAF1085773.1"/>
    <property type="molecule type" value="Genomic_DNA"/>
</dbReference>
<protein>
    <submittedName>
        <fullName evidence="1">Uncharacterized protein</fullName>
    </submittedName>
</protein>
<dbReference type="AlphaFoldDB" id="A0A9D2WRJ0"/>
<keyword evidence="2" id="KW-1185">Reference proteome</keyword>
<sequence>MEYLNDEQATFFTWCDEILSAYVSREGVTLNNWHPRKKRSGQYELVIELGQPEGVSLRQVVAIPEQFHDLLEREYFICHPDDEEKL</sequence>
<gene>
    <name evidence="1" type="ORF">SPSYN_01921</name>
</gene>
<dbReference type="OrthoDB" id="1809038at2"/>
<name>A0A9D2WRJ0_9FIRM</name>
<dbReference type="Proteomes" id="UP000798488">
    <property type="component" value="Unassembled WGS sequence"/>
</dbReference>
<dbReference type="RefSeq" id="WP_161822194.1">
    <property type="nucleotide sequence ID" value="NZ_LSRS01000003.1"/>
</dbReference>
<proteinExistence type="predicted"/>
<evidence type="ECO:0000313" key="2">
    <source>
        <dbReference type="Proteomes" id="UP000798488"/>
    </source>
</evidence>
<accession>A0A9D2WRJ0</accession>